<dbReference type="KEGG" id="chu:CHU_1764"/>
<sequence>MTKIPAFVFLCFLSLTGFCQTDTIFSRSGKIVCKVLKIKVDSIIYVTTASEKHQSIFKKEVDKIIYKNGKTVSIKNERSVQQIEGISNFEDVVITMNESEIKSYRKIRDVEAKYTFSSDPKQADKNLDKSLRVLKIQAAMQGANIIYLPDYVTQITDTTNKQLTGVAYCSALPSVELFEKLTENKNNFKSTDQWYMYAGKTDVYQLVYNGTFRIDEIYTENDIITITGELKSFPKVTSFRLISLTTKAFMLYFEVGTIAYNVRVNL</sequence>
<keyword evidence="3" id="KW-1185">Reference proteome</keyword>
<protein>
    <submittedName>
        <fullName evidence="2">Uncharacterized protein</fullName>
    </submittedName>
</protein>
<dbReference type="OrthoDB" id="958951at2"/>
<evidence type="ECO:0000313" key="3">
    <source>
        <dbReference type="Proteomes" id="UP000001822"/>
    </source>
</evidence>
<reference evidence="2 3" key="1">
    <citation type="journal article" date="2007" name="Appl. Environ. Microbiol.">
        <title>Genome sequence of the cellulolytic gliding bacterium Cytophaga hutchinsonii.</title>
        <authorList>
            <person name="Xie G."/>
            <person name="Bruce D.C."/>
            <person name="Challacombe J.F."/>
            <person name="Chertkov O."/>
            <person name="Detter J.C."/>
            <person name="Gilna P."/>
            <person name="Han C.S."/>
            <person name="Lucas S."/>
            <person name="Misra M."/>
            <person name="Myers G.L."/>
            <person name="Richardson P."/>
            <person name="Tapia R."/>
            <person name="Thayer N."/>
            <person name="Thompson L.S."/>
            <person name="Brettin T.S."/>
            <person name="Henrissat B."/>
            <person name="Wilson D.B."/>
            <person name="McBride M.J."/>
        </authorList>
    </citation>
    <scope>NUCLEOTIDE SEQUENCE [LARGE SCALE GENOMIC DNA]</scope>
    <source>
        <strain evidence="3">ATCC 33406 / DSM 1761 / CIP 103989 / NBRC 15051 / NCIMB 9469 / D465</strain>
    </source>
</reference>
<accession>A0A6N4SRU1</accession>
<keyword evidence="1" id="KW-0732">Signal</keyword>
<gene>
    <name evidence="2" type="ordered locus">CHU_1764</name>
</gene>
<evidence type="ECO:0000313" key="2">
    <source>
        <dbReference type="EMBL" id="ABG59031.1"/>
    </source>
</evidence>
<evidence type="ECO:0000256" key="1">
    <source>
        <dbReference type="SAM" id="SignalP"/>
    </source>
</evidence>
<organism evidence="2 3">
    <name type="scientific">Cytophaga hutchinsonii (strain ATCC 33406 / DSM 1761 / CIP 103989 / NBRC 15051 / NCIMB 9469 / D465)</name>
    <dbReference type="NCBI Taxonomy" id="269798"/>
    <lineage>
        <taxon>Bacteria</taxon>
        <taxon>Pseudomonadati</taxon>
        <taxon>Bacteroidota</taxon>
        <taxon>Cytophagia</taxon>
        <taxon>Cytophagales</taxon>
        <taxon>Cytophagaceae</taxon>
        <taxon>Cytophaga</taxon>
    </lineage>
</organism>
<feature type="chain" id="PRO_5026769024" evidence="1">
    <location>
        <begin position="20"/>
        <end position="266"/>
    </location>
</feature>
<dbReference type="EMBL" id="CP000383">
    <property type="protein sequence ID" value="ABG59031.1"/>
    <property type="molecule type" value="Genomic_DNA"/>
</dbReference>
<proteinExistence type="predicted"/>
<dbReference type="RefSeq" id="WP_011585148.1">
    <property type="nucleotide sequence ID" value="NC_008255.1"/>
</dbReference>
<dbReference type="AlphaFoldDB" id="A0A6N4SRU1"/>
<name>A0A6N4SRU1_CYTH3</name>
<feature type="signal peptide" evidence="1">
    <location>
        <begin position="1"/>
        <end position="19"/>
    </location>
</feature>
<dbReference type="Proteomes" id="UP000001822">
    <property type="component" value="Chromosome"/>
</dbReference>